<dbReference type="InterPro" id="IPR001130">
    <property type="entry name" value="TatD-like"/>
</dbReference>
<dbReference type="AlphaFoldDB" id="A0A2H0W073"/>
<evidence type="ECO:0000256" key="2">
    <source>
        <dbReference type="ARBA" id="ARBA00022801"/>
    </source>
</evidence>
<gene>
    <name evidence="4" type="ORF">COT81_04715</name>
</gene>
<keyword evidence="2 4" id="KW-0378">Hydrolase</keyword>
<name>A0A2H0W073_9BACT</name>
<dbReference type="GO" id="GO:0004536">
    <property type="term" value="F:DNA nuclease activity"/>
    <property type="evidence" value="ECO:0007669"/>
    <property type="project" value="InterPro"/>
</dbReference>
<sequence length="273" mass="31372">MPSLIDSHSHPHFQAFKDDWREVIDSALAKDTWALLVGTQQETSKRGVEIAEMYDEGVYASIAIHPVHRHPSHYDENEISFQTRGEVFGYETYKKLAQSKKVVAIGESGLDYFHVPEGFDQNQVKQDQAKMFREHIELALELNLPMSIHCREAYDDLYNILKDYPKLRGVAHCYLGDVKQAEKFFKLGLYIGVTGIVTFKNAKQLHEVVKTVPLERILVETDCPYLTPEPHRGKRNLPEYVEFVARRIADLRKMDYNAVAEATTKSARSLFNI</sequence>
<feature type="binding site" evidence="3">
    <location>
        <position position="172"/>
    </location>
    <ligand>
        <name>a divalent metal cation</name>
        <dbReference type="ChEBI" id="CHEBI:60240"/>
        <label>2</label>
    </ligand>
</feature>
<dbReference type="NCBIfam" id="TIGR00010">
    <property type="entry name" value="YchF/TatD family DNA exonuclease"/>
    <property type="match status" value="1"/>
</dbReference>
<dbReference type="GO" id="GO:0016788">
    <property type="term" value="F:hydrolase activity, acting on ester bonds"/>
    <property type="evidence" value="ECO:0007669"/>
    <property type="project" value="InterPro"/>
</dbReference>
<dbReference type="Proteomes" id="UP000230935">
    <property type="component" value="Unassembled WGS sequence"/>
</dbReference>
<protein>
    <submittedName>
        <fullName evidence="4">Hydrolase TatD</fullName>
    </submittedName>
</protein>
<evidence type="ECO:0000313" key="4">
    <source>
        <dbReference type="EMBL" id="PIS04759.1"/>
    </source>
</evidence>
<accession>A0A2H0W073</accession>
<dbReference type="GO" id="GO:0046872">
    <property type="term" value="F:metal ion binding"/>
    <property type="evidence" value="ECO:0007669"/>
    <property type="project" value="UniProtKB-KW"/>
</dbReference>
<organism evidence="4 5">
    <name type="scientific">Candidatus Buchananbacteria bacterium CG10_big_fil_rev_8_21_14_0_10_42_9</name>
    <dbReference type="NCBI Taxonomy" id="1974526"/>
    <lineage>
        <taxon>Bacteria</taxon>
        <taxon>Candidatus Buchananiibacteriota</taxon>
    </lineage>
</organism>
<dbReference type="InterPro" id="IPR018228">
    <property type="entry name" value="DNase_TatD-rel_CS"/>
</dbReference>
<feature type="binding site" evidence="3">
    <location>
        <position position="149"/>
    </location>
    <ligand>
        <name>a divalent metal cation</name>
        <dbReference type="ChEBI" id="CHEBI:60240"/>
        <label>2</label>
    </ligand>
</feature>
<dbReference type="PANTHER" id="PTHR46124:SF2">
    <property type="entry name" value="D-AMINOACYL-TRNA DEACYLASE"/>
    <property type="match status" value="1"/>
</dbReference>
<dbReference type="PIRSF" id="PIRSF005902">
    <property type="entry name" value="DNase_TatD"/>
    <property type="match status" value="1"/>
</dbReference>
<dbReference type="SUPFAM" id="SSF51556">
    <property type="entry name" value="Metallo-dependent hydrolases"/>
    <property type="match status" value="1"/>
</dbReference>
<keyword evidence="1 3" id="KW-0479">Metal-binding</keyword>
<dbReference type="Gene3D" id="3.20.20.140">
    <property type="entry name" value="Metal-dependent hydrolases"/>
    <property type="match status" value="1"/>
</dbReference>
<dbReference type="EMBL" id="PEZZ01000036">
    <property type="protein sequence ID" value="PIS04759.1"/>
    <property type="molecule type" value="Genomic_DNA"/>
</dbReference>
<dbReference type="PANTHER" id="PTHR46124">
    <property type="entry name" value="D-AMINOACYL-TRNA DEACYLASE"/>
    <property type="match status" value="1"/>
</dbReference>
<reference evidence="5" key="1">
    <citation type="submission" date="2017-09" db="EMBL/GenBank/DDBJ databases">
        <title>Depth-based differentiation of microbial function through sediment-hosted aquifers and enrichment of novel symbionts in the deep terrestrial subsurface.</title>
        <authorList>
            <person name="Probst A.J."/>
            <person name="Ladd B."/>
            <person name="Jarett J.K."/>
            <person name="Geller-Mcgrath D.E."/>
            <person name="Sieber C.M.K."/>
            <person name="Emerson J.B."/>
            <person name="Anantharaman K."/>
            <person name="Thomas B.C."/>
            <person name="Malmstrom R."/>
            <person name="Stieglmeier M."/>
            <person name="Klingl A."/>
            <person name="Woyke T."/>
            <person name="Ryan C.M."/>
            <person name="Banfield J.F."/>
        </authorList>
    </citation>
    <scope>NUCLEOTIDE SEQUENCE [LARGE SCALE GENOMIC DNA]</scope>
</reference>
<dbReference type="InterPro" id="IPR032466">
    <property type="entry name" value="Metal_Hydrolase"/>
</dbReference>
<feature type="binding site" evidence="3">
    <location>
        <position position="10"/>
    </location>
    <ligand>
        <name>a divalent metal cation</name>
        <dbReference type="ChEBI" id="CHEBI:60240"/>
        <label>1</label>
    </ligand>
</feature>
<dbReference type="PROSITE" id="PS01091">
    <property type="entry name" value="TATD_3"/>
    <property type="match status" value="1"/>
</dbReference>
<dbReference type="InterPro" id="IPR015991">
    <property type="entry name" value="TatD/YcfH-like"/>
</dbReference>
<dbReference type="Pfam" id="PF01026">
    <property type="entry name" value="TatD_DNase"/>
    <property type="match status" value="1"/>
</dbReference>
<evidence type="ECO:0000256" key="3">
    <source>
        <dbReference type="PIRSR" id="PIRSR005902-1"/>
    </source>
</evidence>
<feature type="binding site" evidence="3">
    <location>
        <position position="107"/>
    </location>
    <ligand>
        <name>a divalent metal cation</name>
        <dbReference type="ChEBI" id="CHEBI:60240"/>
        <label>1</label>
    </ligand>
</feature>
<proteinExistence type="predicted"/>
<feature type="binding site" evidence="3">
    <location>
        <position position="222"/>
    </location>
    <ligand>
        <name>a divalent metal cation</name>
        <dbReference type="ChEBI" id="CHEBI:60240"/>
        <label>1</label>
    </ligand>
</feature>
<evidence type="ECO:0000256" key="1">
    <source>
        <dbReference type="ARBA" id="ARBA00022723"/>
    </source>
</evidence>
<evidence type="ECO:0000313" key="5">
    <source>
        <dbReference type="Proteomes" id="UP000230935"/>
    </source>
</evidence>
<comment type="caution">
    <text evidence="4">The sequence shown here is derived from an EMBL/GenBank/DDBJ whole genome shotgun (WGS) entry which is preliminary data.</text>
</comment>
<feature type="binding site" evidence="3">
    <location>
        <position position="8"/>
    </location>
    <ligand>
        <name>a divalent metal cation</name>
        <dbReference type="ChEBI" id="CHEBI:60240"/>
        <label>1</label>
    </ligand>
</feature>
<dbReference type="PROSITE" id="PS01090">
    <property type="entry name" value="TATD_2"/>
    <property type="match status" value="1"/>
</dbReference>
<dbReference type="FunFam" id="3.20.20.140:FF:000005">
    <property type="entry name" value="TatD family hydrolase"/>
    <property type="match status" value="1"/>
</dbReference>
<dbReference type="CDD" id="cd01310">
    <property type="entry name" value="TatD_DNAse"/>
    <property type="match status" value="1"/>
</dbReference>